<dbReference type="Gene3D" id="2.40.10.220">
    <property type="entry name" value="predicted glycosyltransferase like domains"/>
    <property type="match status" value="1"/>
</dbReference>
<reference evidence="3 4" key="1">
    <citation type="submission" date="2018-08" db="EMBL/GenBank/DDBJ databases">
        <title>Henriciella mobilis sp. nov., isolated from seawater.</title>
        <authorList>
            <person name="Cheng H."/>
            <person name="Wu Y.-H."/>
            <person name="Xu X.-W."/>
            <person name="Guo L.-L."/>
        </authorList>
    </citation>
    <scope>NUCLEOTIDE SEQUENCE [LARGE SCALE GENOMIC DNA]</scope>
    <source>
        <strain evidence="3 4">JN25</strain>
    </source>
</reference>
<dbReference type="InterPro" id="IPR009875">
    <property type="entry name" value="PilZ_domain"/>
</dbReference>
<evidence type="ECO:0000313" key="4">
    <source>
        <dbReference type="Proteomes" id="UP000266385"/>
    </source>
</evidence>
<protein>
    <submittedName>
        <fullName evidence="3">PilZ domain-containing protein</fullName>
    </submittedName>
</protein>
<evidence type="ECO:0000313" key="3">
    <source>
        <dbReference type="EMBL" id="RIJ28237.1"/>
    </source>
</evidence>
<evidence type="ECO:0000259" key="2">
    <source>
        <dbReference type="Pfam" id="PF07238"/>
    </source>
</evidence>
<dbReference type="GO" id="GO:0035438">
    <property type="term" value="F:cyclic-di-GMP binding"/>
    <property type="evidence" value="ECO:0007669"/>
    <property type="project" value="InterPro"/>
</dbReference>
<dbReference type="Pfam" id="PF07238">
    <property type="entry name" value="PilZ"/>
    <property type="match status" value="1"/>
</dbReference>
<dbReference type="AlphaFoldDB" id="A0A399RDW9"/>
<feature type="region of interest" description="Disordered" evidence="1">
    <location>
        <begin position="1"/>
        <end position="36"/>
    </location>
</feature>
<name>A0A399RDW9_9PROT</name>
<gene>
    <name evidence="3" type="ORF">D1223_12610</name>
</gene>
<keyword evidence="4" id="KW-1185">Reference proteome</keyword>
<evidence type="ECO:0000256" key="1">
    <source>
        <dbReference type="SAM" id="MobiDB-lite"/>
    </source>
</evidence>
<feature type="domain" description="PilZ" evidence="2">
    <location>
        <begin position="28"/>
        <end position="108"/>
    </location>
</feature>
<proteinExistence type="predicted"/>
<accession>A0A399RDW9</accession>
<sequence>MASATNKKFGTNAAKPAVDNAGQDDMSENREHPRFDVNTNGTLVLETGFKIPFVVKDMSQRGAKLLLQHSVVLPPRFTVEIVSPDNRKIKRCKASRQWQRGPLVGVRLLSSQTINL</sequence>
<comment type="caution">
    <text evidence="3">The sequence shown here is derived from an EMBL/GenBank/DDBJ whole genome shotgun (WGS) entry which is preliminary data.</text>
</comment>
<dbReference type="Proteomes" id="UP000266385">
    <property type="component" value="Unassembled WGS sequence"/>
</dbReference>
<organism evidence="3 4">
    <name type="scientific">Henriciella mobilis</name>
    <dbReference type="NCBI Taxonomy" id="2305467"/>
    <lineage>
        <taxon>Bacteria</taxon>
        <taxon>Pseudomonadati</taxon>
        <taxon>Pseudomonadota</taxon>
        <taxon>Alphaproteobacteria</taxon>
        <taxon>Hyphomonadales</taxon>
        <taxon>Hyphomonadaceae</taxon>
        <taxon>Henriciella</taxon>
    </lineage>
</organism>
<dbReference type="EMBL" id="QWFX01000013">
    <property type="protein sequence ID" value="RIJ28237.1"/>
    <property type="molecule type" value="Genomic_DNA"/>
</dbReference>
<dbReference type="SUPFAM" id="SSF141371">
    <property type="entry name" value="PilZ domain-like"/>
    <property type="match status" value="1"/>
</dbReference>